<comment type="caution">
    <text evidence="2">The sequence shown here is derived from an EMBL/GenBank/DDBJ whole genome shotgun (WGS) entry which is preliminary data.</text>
</comment>
<protein>
    <submittedName>
        <fullName evidence="2">Uncharacterized protein</fullName>
    </submittedName>
</protein>
<accession>A0ABS8USP7</accession>
<evidence type="ECO:0000256" key="1">
    <source>
        <dbReference type="SAM" id="MobiDB-lite"/>
    </source>
</evidence>
<dbReference type="EMBL" id="JACEIK010002579">
    <property type="protein sequence ID" value="MCD9637895.1"/>
    <property type="molecule type" value="Genomic_DNA"/>
</dbReference>
<gene>
    <name evidence="2" type="ORF">HAX54_021436</name>
</gene>
<dbReference type="Proteomes" id="UP000823775">
    <property type="component" value="Unassembled WGS sequence"/>
</dbReference>
<evidence type="ECO:0000313" key="2">
    <source>
        <dbReference type="EMBL" id="MCD9637895.1"/>
    </source>
</evidence>
<name>A0ABS8USP7_DATST</name>
<organism evidence="2 3">
    <name type="scientific">Datura stramonium</name>
    <name type="common">Jimsonweed</name>
    <name type="synonym">Common thornapple</name>
    <dbReference type="NCBI Taxonomy" id="4076"/>
    <lineage>
        <taxon>Eukaryota</taxon>
        <taxon>Viridiplantae</taxon>
        <taxon>Streptophyta</taxon>
        <taxon>Embryophyta</taxon>
        <taxon>Tracheophyta</taxon>
        <taxon>Spermatophyta</taxon>
        <taxon>Magnoliopsida</taxon>
        <taxon>eudicotyledons</taxon>
        <taxon>Gunneridae</taxon>
        <taxon>Pentapetalae</taxon>
        <taxon>asterids</taxon>
        <taxon>lamiids</taxon>
        <taxon>Solanales</taxon>
        <taxon>Solanaceae</taxon>
        <taxon>Solanoideae</taxon>
        <taxon>Datureae</taxon>
        <taxon>Datura</taxon>
    </lineage>
</organism>
<feature type="compositionally biased region" description="Polar residues" evidence="1">
    <location>
        <begin position="46"/>
        <end position="58"/>
    </location>
</feature>
<reference evidence="2 3" key="1">
    <citation type="journal article" date="2021" name="BMC Genomics">
        <title>Datura genome reveals duplications of psychoactive alkaloid biosynthetic genes and high mutation rate following tissue culture.</title>
        <authorList>
            <person name="Rajewski A."/>
            <person name="Carter-House D."/>
            <person name="Stajich J."/>
            <person name="Litt A."/>
        </authorList>
    </citation>
    <scope>NUCLEOTIDE SEQUENCE [LARGE SCALE GENOMIC DNA]</scope>
    <source>
        <strain evidence="2">AR-01</strain>
    </source>
</reference>
<feature type="region of interest" description="Disordered" evidence="1">
    <location>
        <begin position="37"/>
        <end position="58"/>
    </location>
</feature>
<sequence length="58" mass="6659">YRYLDSVDIVYGSKLHVLYLLPSKGFVFSQHDRQRVKPPQSALEVQESSQPPQNINGK</sequence>
<keyword evidence="3" id="KW-1185">Reference proteome</keyword>
<proteinExistence type="predicted"/>
<evidence type="ECO:0000313" key="3">
    <source>
        <dbReference type="Proteomes" id="UP000823775"/>
    </source>
</evidence>
<feature type="non-terminal residue" evidence="2">
    <location>
        <position position="1"/>
    </location>
</feature>